<evidence type="ECO:0000313" key="3">
    <source>
        <dbReference type="Proteomes" id="UP000015101"/>
    </source>
</evidence>
<dbReference type="RefSeq" id="XP_009008960.1">
    <property type="nucleotide sequence ID" value="XM_009010712.1"/>
</dbReference>
<dbReference type="KEGG" id="hro:HELRODRAFT_158712"/>
<proteinExistence type="predicted"/>
<dbReference type="CTD" id="20198005"/>
<gene>
    <name evidence="2" type="primary">20198005</name>
    <name evidence="1" type="ORF">HELRODRAFT_158712</name>
</gene>
<dbReference type="HOGENOM" id="CLU_2111455_0_0_1"/>
<reference evidence="1 3" key="2">
    <citation type="journal article" date="2013" name="Nature">
        <title>Insights into bilaterian evolution from three spiralian genomes.</title>
        <authorList>
            <person name="Simakov O."/>
            <person name="Marletaz F."/>
            <person name="Cho S.J."/>
            <person name="Edsinger-Gonzales E."/>
            <person name="Havlak P."/>
            <person name="Hellsten U."/>
            <person name="Kuo D.H."/>
            <person name="Larsson T."/>
            <person name="Lv J."/>
            <person name="Arendt D."/>
            <person name="Savage R."/>
            <person name="Osoegawa K."/>
            <person name="de Jong P."/>
            <person name="Grimwood J."/>
            <person name="Chapman J.A."/>
            <person name="Shapiro H."/>
            <person name="Aerts A."/>
            <person name="Otillar R.P."/>
            <person name="Terry A.Y."/>
            <person name="Boore J.L."/>
            <person name="Grigoriev I.V."/>
            <person name="Lindberg D.R."/>
            <person name="Seaver E.C."/>
            <person name="Weisblat D.A."/>
            <person name="Putnam N.H."/>
            <person name="Rokhsar D.S."/>
        </authorList>
    </citation>
    <scope>NUCLEOTIDE SEQUENCE</scope>
</reference>
<protein>
    <submittedName>
        <fullName evidence="1 2">Uncharacterized protein</fullName>
    </submittedName>
</protein>
<reference evidence="2" key="3">
    <citation type="submission" date="2015-06" db="UniProtKB">
        <authorList>
            <consortium name="EnsemblMetazoa"/>
        </authorList>
    </citation>
    <scope>IDENTIFICATION</scope>
</reference>
<name>T1EN55_HELRO</name>
<evidence type="ECO:0000313" key="2">
    <source>
        <dbReference type="EnsemblMetazoa" id="HelroP158712"/>
    </source>
</evidence>
<dbReference type="GeneID" id="20198005"/>
<dbReference type="Proteomes" id="UP000015101">
    <property type="component" value="Unassembled WGS sequence"/>
</dbReference>
<dbReference type="EnsemblMetazoa" id="HelroT158712">
    <property type="protein sequence ID" value="HelroP158712"/>
    <property type="gene ID" value="HelroG158712"/>
</dbReference>
<keyword evidence="3" id="KW-1185">Reference proteome</keyword>
<dbReference type="OrthoDB" id="7591509at2759"/>
<dbReference type="AlphaFoldDB" id="T1EN55"/>
<evidence type="ECO:0000313" key="1">
    <source>
        <dbReference type="EMBL" id="ESO12240.1"/>
    </source>
</evidence>
<dbReference type="EMBL" id="AMQM01000110">
    <property type="status" value="NOT_ANNOTATED_CDS"/>
    <property type="molecule type" value="Genomic_DNA"/>
</dbReference>
<dbReference type="EMBL" id="AMQM01000109">
    <property type="status" value="NOT_ANNOTATED_CDS"/>
    <property type="molecule type" value="Genomic_DNA"/>
</dbReference>
<dbReference type="EMBL" id="KB095811">
    <property type="protein sequence ID" value="ESO12240.1"/>
    <property type="molecule type" value="Genomic_DNA"/>
</dbReference>
<dbReference type="InParanoid" id="T1EN55"/>
<accession>T1EN55</accession>
<reference evidence="3" key="1">
    <citation type="submission" date="2012-12" db="EMBL/GenBank/DDBJ databases">
        <authorList>
            <person name="Hellsten U."/>
            <person name="Grimwood J."/>
            <person name="Chapman J.A."/>
            <person name="Shapiro H."/>
            <person name="Aerts A."/>
            <person name="Otillar R.P."/>
            <person name="Terry A.Y."/>
            <person name="Boore J.L."/>
            <person name="Simakov O."/>
            <person name="Marletaz F."/>
            <person name="Cho S.-J."/>
            <person name="Edsinger-Gonzales E."/>
            <person name="Havlak P."/>
            <person name="Kuo D.-H."/>
            <person name="Larsson T."/>
            <person name="Lv J."/>
            <person name="Arendt D."/>
            <person name="Savage R."/>
            <person name="Osoegawa K."/>
            <person name="de Jong P."/>
            <person name="Lindberg D.R."/>
            <person name="Seaver E.C."/>
            <person name="Weisblat D.A."/>
            <person name="Putnam N.H."/>
            <person name="Grigoriev I.V."/>
            <person name="Rokhsar D.S."/>
        </authorList>
    </citation>
    <scope>NUCLEOTIDE SEQUENCE</scope>
</reference>
<sequence>MPMCSISKCHGSYKDIGITLHSFFYNNKTKPDYQKMAVKEYSRKLLSNDQADTLSEMQSPIMMEKKSTDEPLLILKDNGGLVFPSCGVVQPGIDSCAISTISMDHTNEMIFERSS</sequence>
<organism evidence="2 3">
    <name type="scientific">Helobdella robusta</name>
    <name type="common">Californian leech</name>
    <dbReference type="NCBI Taxonomy" id="6412"/>
    <lineage>
        <taxon>Eukaryota</taxon>
        <taxon>Metazoa</taxon>
        <taxon>Spiralia</taxon>
        <taxon>Lophotrochozoa</taxon>
        <taxon>Annelida</taxon>
        <taxon>Clitellata</taxon>
        <taxon>Hirudinea</taxon>
        <taxon>Rhynchobdellida</taxon>
        <taxon>Glossiphoniidae</taxon>
        <taxon>Helobdella</taxon>
    </lineage>
</organism>